<dbReference type="SMART" id="SM00231">
    <property type="entry name" value="FA58C"/>
    <property type="match status" value="1"/>
</dbReference>
<dbReference type="Gene3D" id="2.60.120.260">
    <property type="entry name" value="Galactose-binding domain-like"/>
    <property type="match status" value="1"/>
</dbReference>
<organism evidence="2 3">
    <name type="scientific">Patiria miniata</name>
    <name type="common">Bat star</name>
    <name type="synonym">Asterina miniata</name>
    <dbReference type="NCBI Taxonomy" id="46514"/>
    <lineage>
        <taxon>Eukaryota</taxon>
        <taxon>Metazoa</taxon>
        <taxon>Echinodermata</taxon>
        <taxon>Eleutherozoa</taxon>
        <taxon>Asterozoa</taxon>
        <taxon>Asteroidea</taxon>
        <taxon>Valvatacea</taxon>
        <taxon>Valvatida</taxon>
        <taxon>Asterinidae</taxon>
        <taxon>Patiria</taxon>
    </lineage>
</organism>
<reference evidence="2" key="1">
    <citation type="submission" date="2022-11" db="UniProtKB">
        <authorList>
            <consortium name="EnsemblMetazoa"/>
        </authorList>
    </citation>
    <scope>IDENTIFICATION</scope>
</reference>
<evidence type="ECO:0000313" key="3">
    <source>
        <dbReference type="Proteomes" id="UP000887568"/>
    </source>
</evidence>
<dbReference type="SUPFAM" id="SSF49785">
    <property type="entry name" value="Galactose-binding domain-like"/>
    <property type="match status" value="1"/>
</dbReference>
<evidence type="ECO:0000259" key="1">
    <source>
        <dbReference type="PROSITE" id="PS50022"/>
    </source>
</evidence>
<keyword evidence="3" id="KW-1185">Reference proteome</keyword>
<proteinExistence type="predicted"/>
<dbReference type="InterPro" id="IPR008979">
    <property type="entry name" value="Galactose-bd-like_sf"/>
</dbReference>
<dbReference type="PANTHER" id="PTHR24543">
    <property type="entry name" value="MULTICOPPER OXIDASE-RELATED"/>
    <property type="match status" value="1"/>
</dbReference>
<feature type="domain" description="F5/8 type C" evidence="1">
    <location>
        <begin position="11"/>
        <end position="158"/>
    </location>
</feature>
<dbReference type="RefSeq" id="XP_038059495.1">
    <property type="nucleotide sequence ID" value="XM_038203567.1"/>
</dbReference>
<dbReference type="Proteomes" id="UP000887568">
    <property type="component" value="Unplaced"/>
</dbReference>
<dbReference type="CDD" id="cd00057">
    <property type="entry name" value="FA58C"/>
    <property type="match status" value="1"/>
</dbReference>
<dbReference type="GeneID" id="119730586"/>
<accession>A0A914A6V4</accession>
<dbReference type="AlphaFoldDB" id="A0A914A6V4"/>
<dbReference type="Pfam" id="PF00754">
    <property type="entry name" value="F5_F8_type_C"/>
    <property type="match status" value="1"/>
</dbReference>
<sequence length="160" mass="17370">MELTTLITGDCNTANDGPMGMASGLIPDNKISVSSNNGFQIGSIRINQNGLCFGNIDANQWVQVDFGGKVYVTGVQCGPASANGVWINEYKVLYGDDGVTWTAVQNAAGTADAVFNGPPDRYTVETSMFPTAVYARYIRLQPTAWGRYICMRFELLGCRY</sequence>
<evidence type="ECO:0000313" key="2">
    <source>
        <dbReference type="EnsemblMetazoa" id="XP_038059495.1"/>
    </source>
</evidence>
<dbReference type="OrthoDB" id="441660at2759"/>
<dbReference type="EnsemblMetazoa" id="XM_038203567.1">
    <property type="protein sequence ID" value="XP_038059495.1"/>
    <property type="gene ID" value="LOC119730586"/>
</dbReference>
<name>A0A914A6V4_PATMI</name>
<protein>
    <recommendedName>
        <fullName evidence="1">F5/8 type C domain-containing protein</fullName>
    </recommendedName>
</protein>
<dbReference type="InterPro" id="IPR000421">
    <property type="entry name" value="FA58C"/>
</dbReference>
<dbReference type="PROSITE" id="PS01286">
    <property type="entry name" value="FA58C_2"/>
    <property type="match status" value="1"/>
</dbReference>
<dbReference type="PROSITE" id="PS50022">
    <property type="entry name" value="FA58C_3"/>
    <property type="match status" value="1"/>
</dbReference>